<dbReference type="GO" id="GO:0005507">
    <property type="term" value="F:copper ion binding"/>
    <property type="evidence" value="ECO:0007669"/>
    <property type="project" value="InterPro"/>
</dbReference>
<organism evidence="19 20">
    <name type="scientific">Auraticoccus monumenti</name>
    <dbReference type="NCBI Taxonomy" id="675864"/>
    <lineage>
        <taxon>Bacteria</taxon>
        <taxon>Bacillati</taxon>
        <taxon>Actinomycetota</taxon>
        <taxon>Actinomycetes</taxon>
        <taxon>Propionibacteriales</taxon>
        <taxon>Propionibacteriaceae</taxon>
        <taxon>Auraticoccus</taxon>
    </lineage>
</organism>
<dbReference type="CDD" id="cd13919">
    <property type="entry name" value="CuRO_HCO_II_like_5"/>
    <property type="match status" value="1"/>
</dbReference>
<protein>
    <recommendedName>
        <fullName evidence="3">cytochrome-c oxidase</fullName>
        <ecNumber evidence="3">7.1.1.9</ecNumber>
    </recommendedName>
    <alternativeName>
        <fullName evidence="14">Cytochrome aa3 subunit 2</fullName>
    </alternativeName>
</protein>
<keyword evidence="11" id="KW-0186">Copper</keyword>
<proteinExistence type="inferred from homology"/>
<dbReference type="PROSITE" id="PS50857">
    <property type="entry name" value="COX2_CUA"/>
    <property type="match status" value="1"/>
</dbReference>
<dbReference type="RefSeq" id="WP_407922611.1">
    <property type="nucleotide sequence ID" value="NZ_LT629688.1"/>
</dbReference>
<evidence type="ECO:0000256" key="1">
    <source>
        <dbReference type="ARBA" id="ARBA00004141"/>
    </source>
</evidence>
<keyword evidence="4" id="KW-0813">Transport</keyword>
<dbReference type="Pfam" id="PF00116">
    <property type="entry name" value="COX2"/>
    <property type="match status" value="1"/>
</dbReference>
<keyword evidence="17" id="KW-0732">Signal</keyword>
<feature type="transmembrane region" description="Helical" evidence="16">
    <location>
        <begin position="101"/>
        <end position="121"/>
    </location>
</feature>
<evidence type="ECO:0000256" key="15">
    <source>
        <dbReference type="ARBA" id="ARBA00047816"/>
    </source>
</evidence>
<keyword evidence="8" id="KW-1278">Translocase</keyword>
<comment type="similarity">
    <text evidence="2">Belongs to the cytochrome c oxidase subunit 2 family.</text>
</comment>
<dbReference type="GO" id="GO:0004129">
    <property type="term" value="F:cytochrome-c oxidase activity"/>
    <property type="evidence" value="ECO:0007669"/>
    <property type="project" value="UniProtKB-EC"/>
</dbReference>
<dbReference type="SUPFAM" id="SSF49503">
    <property type="entry name" value="Cupredoxins"/>
    <property type="match status" value="1"/>
</dbReference>
<name>A0A1G7DWE6_9ACTN</name>
<dbReference type="EMBL" id="LT629688">
    <property type="protein sequence ID" value="SDE55365.1"/>
    <property type="molecule type" value="Genomic_DNA"/>
</dbReference>
<keyword evidence="10 16" id="KW-1133">Transmembrane helix</keyword>
<dbReference type="GO" id="GO:0016491">
    <property type="term" value="F:oxidoreductase activity"/>
    <property type="evidence" value="ECO:0007669"/>
    <property type="project" value="InterPro"/>
</dbReference>
<dbReference type="PRINTS" id="PR01166">
    <property type="entry name" value="CYCOXIDASEII"/>
</dbReference>
<accession>A0A1G7DWE6</accession>
<dbReference type="STRING" id="675864.SAMN04489747_3725"/>
<evidence type="ECO:0000256" key="10">
    <source>
        <dbReference type="ARBA" id="ARBA00022989"/>
    </source>
</evidence>
<feature type="domain" description="Cytochrome oxidase subunit II copper A binding" evidence="18">
    <location>
        <begin position="148"/>
        <end position="273"/>
    </location>
</feature>
<dbReference type="Gene3D" id="2.60.40.420">
    <property type="entry name" value="Cupredoxins - blue copper proteins"/>
    <property type="match status" value="1"/>
</dbReference>
<dbReference type="Proteomes" id="UP000198546">
    <property type="component" value="Chromosome i"/>
</dbReference>
<evidence type="ECO:0000256" key="13">
    <source>
        <dbReference type="ARBA" id="ARBA00024688"/>
    </source>
</evidence>
<evidence type="ECO:0000256" key="7">
    <source>
        <dbReference type="ARBA" id="ARBA00022723"/>
    </source>
</evidence>
<keyword evidence="9" id="KW-0249">Electron transport</keyword>
<evidence type="ECO:0000256" key="14">
    <source>
        <dbReference type="ARBA" id="ARBA00031399"/>
    </source>
</evidence>
<dbReference type="PROSITE" id="PS00078">
    <property type="entry name" value="COX2"/>
    <property type="match status" value="1"/>
</dbReference>
<gene>
    <name evidence="19" type="ORF">SAMN04489747_3725</name>
</gene>
<dbReference type="InterPro" id="IPR014222">
    <property type="entry name" value="Cyt_c_oxidase_su2"/>
</dbReference>
<reference evidence="19 20" key="1">
    <citation type="submission" date="2016-10" db="EMBL/GenBank/DDBJ databases">
        <authorList>
            <person name="de Groot N.N."/>
        </authorList>
    </citation>
    <scope>NUCLEOTIDE SEQUENCE [LARGE SCALE GENOMIC DNA]</scope>
    <source>
        <strain evidence="19 20">MON 2.2</strain>
    </source>
</reference>
<feature type="signal peptide" evidence="17">
    <location>
        <begin position="1"/>
        <end position="18"/>
    </location>
</feature>
<evidence type="ECO:0000256" key="5">
    <source>
        <dbReference type="ARBA" id="ARBA00022660"/>
    </source>
</evidence>
<evidence type="ECO:0000256" key="6">
    <source>
        <dbReference type="ARBA" id="ARBA00022692"/>
    </source>
</evidence>
<evidence type="ECO:0000259" key="18">
    <source>
        <dbReference type="PROSITE" id="PS50857"/>
    </source>
</evidence>
<dbReference type="InterPro" id="IPR001505">
    <property type="entry name" value="Copper_CuA"/>
</dbReference>
<comment type="function">
    <text evidence="13">Subunits I and II form the functional core of the enzyme complex. Electrons originating in cytochrome c are transferred via heme a and Cu(A) to the binuclear center formed by heme a3 and Cu(B).</text>
</comment>
<dbReference type="PANTHER" id="PTHR22888:SF9">
    <property type="entry name" value="CYTOCHROME C OXIDASE SUBUNIT 2"/>
    <property type="match status" value="1"/>
</dbReference>
<evidence type="ECO:0000313" key="19">
    <source>
        <dbReference type="EMBL" id="SDE55365.1"/>
    </source>
</evidence>
<dbReference type="InterPro" id="IPR002429">
    <property type="entry name" value="CcO_II-like_C"/>
</dbReference>
<dbReference type="InterPro" id="IPR036257">
    <property type="entry name" value="Cyt_c_oxidase_su2_TM_sf"/>
</dbReference>
<evidence type="ECO:0000256" key="9">
    <source>
        <dbReference type="ARBA" id="ARBA00022982"/>
    </source>
</evidence>
<keyword evidence="6 16" id="KW-0812">Transmembrane</keyword>
<sequence length="308" mass="33633">MGLRSTARPGRWARVALAAVGTATLLSGCSAETTEQWRRLGMPVPASDRAPFVGDFWNGSWIAALAVGVFVWGLIGYAGIRYRRHRRASGTDAPRQSRYNLPMEILYTLTPLLIVGVLFVFTVQTQNKVLAGNWDGDEASAQQGESLETARTIDVVGQKWSWTFNYRESLSQGGGTDVWESGTINSSPDLYLPVGESVRFNLTSPDVIHSFWVPSFYFKMDVIPGKPNSFTMTPTQEGEFIGKCAELCGTYHAAMIFKVHIVSAEEYEAYLQGLEARGNVGTNYGSQTVVAPKLAPQEGEASGEGEGE</sequence>
<evidence type="ECO:0000256" key="11">
    <source>
        <dbReference type="ARBA" id="ARBA00023008"/>
    </source>
</evidence>
<dbReference type="AlphaFoldDB" id="A0A1G7DWE6"/>
<dbReference type="PANTHER" id="PTHR22888">
    <property type="entry name" value="CYTOCHROME C OXIDASE, SUBUNIT II"/>
    <property type="match status" value="1"/>
</dbReference>
<dbReference type="PROSITE" id="PS51257">
    <property type="entry name" value="PROKAR_LIPOPROTEIN"/>
    <property type="match status" value="1"/>
</dbReference>
<feature type="chain" id="PRO_5038574030" description="cytochrome-c oxidase" evidence="17">
    <location>
        <begin position="19"/>
        <end position="308"/>
    </location>
</feature>
<comment type="subcellular location">
    <subcellularLocation>
        <location evidence="1">Membrane</location>
        <topology evidence="1">Multi-pass membrane protein</topology>
    </subcellularLocation>
</comment>
<keyword evidence="20" id="KW-1185">Reference proteome</keyword>
<dbReference type="InterPro" id="IPR008972">
    <property type="entry name" value="Cupredoxin"/>
</dbReference>
<comment type="catalytic activity">
    <reaction evidence="15">
        <text>4 Fe(II)-[cytochrome c] + O2 + 8 H(+)(in) = 4 Fe(III)-[cytochrome c] + 2 H2O + 4 H(+)(out)</text>
        <dbReference type="Rhea" id="RHEA:11436"/>
        <dbReference type="Rhea" id="RHEA-COMP:10350"/>
        <dbReference type="Rhea" id="RHEA-COMP:14399"/>
        <dbReference type="ChEBI" id="CHEBI:15377"/>
        <dbReference type="ChEBI" id="CHEBI:15378"/>
        <dbReference type="ChEBI" id="CHEBI:15379"/>
        <dbReference type="ChEBI" id="CHEBI:29033"/>
        <dbReference type="ChEBI" id="CHEBI:29034"/>
        <dbReference type="EC" id="7.1.1.9"/>
    </reaction>
</comment>
<evidence type="ECO:0000313" key="20">
    <source>
        <dbReference type="Proteomes" id="UP000198546"/>
    </source>
</evidence>
<keyword evidence="12 16" id="KW-0472">Membrane</keyword>
<evidence type="ECO:0000256" key="2">
    <source>
        <dbReference type="ARBA" id="ARBA00007866"/>
    </source>
</evidence>
<feature type="transmembrane region" description="Helical" evidence="16">
    <location>
        <begin position="61"/>
        <end position="80"/>
    </location>
</feature>
<dbReference type="GO" id="GO:0016020">
    <property type="term" value="C:membrane"/>
    <property type="evidence" value="ECO:0007669"/>
    <property type="project" value="UniProtKB-SubCell"/>
</dbReference>
<evidence type="ECO:0000256" key="12">
    <source>
        <dbReference type="ARBA" id="ARBA00023136"/>
    </source>
</evidence>
<evidence type="ECO:0000256" key="17">
    <source>
        <dbReference type="SAM" id="SignalP"/>
    </source>
</evidence>
<keyword evidence="7" id="KW-0479">Metal-binding</keyword>
<dbReference type="EC" id="7.1.1.9" evidence="3"/>
<evidence type="ECO:0000256" key="3">
    <source>
        <dbReference type="ARBA" id="ARBA00012949"/>
    </source>
</evidence>
<keyword evidence="5" id="KW-0679">Respiratory chain</keyword>
<dbReference type="InterPro" id="IPR045187">
    <property type="entry name" value="CcO_II"/>
</dbReference>
<dbReference type="SUPFAM" id="SSF81464">
    <property type="entry name" value="Cytochrome c oxidase subunit II-like, transmembrane region"/>
    <property type="match status" value="1"/>
</dbReference>
<dbReference type="GO" id="GO:0042773">
    <property type="term" value="P:ATP synthesis coupled electron transport"/>
    <property type="evidence" value="ECO:0007669"/>
    <property type="project" value="TreeGrafter"/>
</dbReference>
<dbReference type="NCBIfam" id="TIGR02866">
    <property type="entry name" value="CoxB"/>
    <property type="match status" value="1"/>
</dbReference>
<evidence type="ECO:0000256" key="8">
    <source>
        <dbReference type="ARBA" id="ARBA00022967"/>
    </source>
</evidence>
<dbReference type="Gene3D" id="1.10.287.90">
    <property type="match status" value="1"/>
</dbReference>
<evidence type="ECO:0000256" key="16">
    <source>
        <dbReference type="SAM" id="Phobius"/>
    </source>
</evidence>
<evidence type="ECO:0000256" key="4">
    <source>
        <dbReference type="ARBA" id="ARBA00022448"/>
    </source>
</evidence>